<dbReference type="PANTHER" id="PTHR30592">
    <property type="entry name" value="FORMATE DEHYDROGENASE"/>
    <property type="match status" value="1"/>
</dbReference>
<evidence type="ECO:0000256" key="2">
    <source>
        <dbReference type="ARBA" id="ARBA00023150"/>
    </source>
</evidence>
<keyword evidence="1" id="KW-0963">Cytoplasm</keyword>
<evidence type="ECO:0000256" key="1">
    <source>
        <dbReference type="ARBA" id="ARBA00022490"/>
    </source>
</evidence>
<keyword evidence="2" id="KW-0501">Molybdenum cofactor biosynthesis</keyword>
<dbReference type="InterPro" id="IPR003786">
    <property type="entry name" value="FdhD"/>
</dbReference>
<dbReference type="Proteomes" id="UP000189733">
    <property type="component" value="Unassembled WGS sequence"/>
</dbReference>
<dbReference type="PIRSF" id="PIRSF015626">
    <property type="entry name" value="FdhD"/>
    <property type="match status" value="1"/>
</dbReference>
<dbReference type="RefSeq" id="WP_078685731.1">
    <property type="nucleotide sequence ID" value="NZ_FUYA01000009.1"/>
</dbReference>
<reference evidence="3 4" key="1">
    <citation type="submission" date="2017-02" db="EMBL/GenBank/DDBJ databases">
        <authorList>
            <person name="Peterson S.W."/>
        </authorList>
    </citation>
    <scope>NUCLEOTIDE SEQUENCE [LARGE SCALE GENOMIC DNA]</scope>
    <source>
        <strain evidence="3 4">DSM 18034</strain>
    </source>
</reference>
<dbReference type="SUPFAM" id="SSF53927">
    <property type="entry name" value="Cytidine deaminase-like"/>
    <property type="match status" value="1"/>
</dbReference>
<dbReference type="STRING" id="1121442.SAMN02745702_02448"/>
<dbReference type="OrthoDB" id="3197277at2"/>
<accession>A0A1T4WP20</accession>
<evidence type="ECO:0000313" key="3">
    <source>
        <dbReference type="EMBL" id="SKA78857.1"/>
    </source>
</evidence>
<dbReference type="GO" id="GO:0006777">
    <property type="term" value="P:Mo-molybdopterin cofactor biosynthetic process"/>
    <property type="evidence" value="ECO:0007669"/>
    <property type="project" value="UniProtKB-KW"/>
</dbReference>
<dbReference type="InterPro" id="IPR016193">
    <property type="entry name" value="Cytidine_deaminase-like"/>
</dbReference>
<dbReference type="Gene3D" id="3.40.140.10">
    <property type="entry name" value="Cytidine Deaminase, domain 2"/>
    <property type="match status" value="1"/>
</dbReference>
<evidence type="ECO:0000313" key="4">
    <source>
        <dbReference type="Proteomes" id="UP000189733"/>
    </source>
</evidence>
<protein>
    <submittedName>
        <fullName evidence="3">FdhD protein</fullName>
    </submittedName>
</protein>
<name>A0A1T4WP20_9BACT</name>
<organism evidence="3 4">
    <name type="scientific">Desulfobaculum bizertense DSM 18034</name>
    <dbReference type="NCBI Taxonomy" id="1121442"/>
    <lineage>
        <taxon>Bacteria</taxon>
        <taxon>Pseudomonadati</taxon>
        <taxon>Thermodesulfobacteriota</taxon>
        <taxon>Desulfovibrionia</taxon>
        <taxon>Desulfovibrionales</taxon>
        <taxon>Desulfovibrionaceae</taxon>
        <taxon>Desulfobaculum</taxon>
    </lineage>
</organism>
<keyword evidence="4" id="KW-1185">Reference proteome</keyword>
<sequence>MESTTSSQSDDSPQLCELPCQQFKKNTWHEFTDTVTPEHGLDVILDGTQIASLTAFPDKLEQLVLGHILLDHGQPERCPELEKQENDRWFLRLVKDTRPAAKTTAPRPLTGSELLDSMSQFIQSEGRWEATGCFHRAAVFDPETREFLVQTEDIGRHNCLDRLAGWALQNGRRLDGLFLFVSARATASLVQKAINAGFACMISRSAVTTQGIARARKAKMTLVGFAREHRFTVFDDPEQHIQHDHS</sequence>
<dbReference type="AlphaFoldDB" id="A0A1T4WP20"/>
<dbReference type="Pfam" id="PF02634">
    <property type="entry name" value="FdhD-NarQ"/>
    <property type="match status" value="1"/>
</dbReference>
<dbReference type="PANTHER" id="PTHR30592:SF1">
    <property type="entry name" value="SULFUR CARRIER PROTEIN FDHD"/>
    <property type="match status" value="1"/>
</dbReference>
<dbReference type="EMBL" id="FUYA01000009">
    <property type="protein sequence ID" value="SKA78857.1"/>
    <property type="molecule type" value="Genomic_DNA"/>
</dbReference>
<gene>
    <name evidence="3" type="ORF">SAMN02745702_02448</name>
</gene>
<dbReference type="GO" id="GO:0016783">
    <property type="term" value="F:sulfurtransferase activity"/>
    <property type="evidence" value="ECO:0007669"/>
    <property type="project" value="InterPro"/>
</dbReference>
<proteinExistence type="predicted"/>